<gene>
    <name evidence="1" type="ORF">I553_2805</name>
</gene>
<name>X8EWR6_MYCXE</name>
<organism evidence="1">
    <name type="scientific">Mycobacterium xenopi 4042</name>
    <dbReference type="NCBI Taxonomy" id="1299334"/>
    <lineage>
        <taxon>Bacteria</taxon>
        <taxon>Bacillati</taxon>
        <taxon>Actinomycetota</taxon>
        <taxon>Actinomycetes</taxon>
        <taxon>Mycobacteriales</taxon>
        <taxon>Mycobacteriaceae</taxon>
        <taxon>Mycobacterium</taxon>
    </lineage>
</organism>
<proteinExistence type="predicted"/>
<accession>X8EWR6</accession>
<evidence type="ECO:0000313" key="1">
    <source>
        <dbReference type="EMBL" id="EUA85034.1"/>
    </source>
</evidence>
<dbReference type="PATRIC" id="fig|1299334.3.peg.11"/>
<sequence length="51" mass="5766">MRPDYERYKSLAKAALPRVPLAGLPLYEALRRLKRGIKDLVAPSRCSKILA</sequence>
<protein>
    <submittedName>
        <fullName evidence="1">Uncharacterized protein</fullName>
    </submittedName>
</protein>
<reference evidence="1" key="1">
    <citation type="submission" date="2014-01" db="EMBL/GenBank/DDBJ databases">
        <authorList>
            <person name="Brown-Elliot B."/>
            <person name="Wallace R."/>
            <person name="Lenaerts A."/>
            <person name="Ordway D."/>
            <person name="DeGroote M.A."/>
            <person name="Parker T."/>
            <person name="Sizemore C."/>
            <person name="Tallon L.J."/>
            <person name="Sadzewicz L.K."/>
            <person name="Sengamalay N."/>
            <person name="Fraser C.M."/>
            <person name="Hine E."/>
            <person name="Shefchek K.A."/>
            <person name="Das S.P."/>
            <person name="Tettelin H."/>
        </authorList>
    </citation>
    <scope>NUCLEOTIDE SEQUENCE [LARGE SCALE GENOMIC DNA]</scope>
    <source>
        <strain evidence="1">4042</strain>
    </source>
</reference>
<dbReference type="AlphaFoldDB" id="X8EWR6"/>
<dbReference type="EMBL" id="JAOB01000001">
    <property type="protein sequence ID" value="EUA85034.1"/>
    <property type="molecule type" value="Genomic_DNA"/>
</dbReference>
<comment type="caution">
    <text evidence="1">The sequence shown here is derived from an EMBL/GenBank/DDBJ whole genome shotgun (WGS) entry which is preliminary data.</text>
</comment>